<protein>
    <submittedName>
        <fullName evidence="1">DUF309 domain-containing protein</fullName>
    </submittedName>
</protein>
<dbReference type="EMBL" id="CP077683">
    <property type="protein sequence ID" value="QXE93147.1"/>
    <property type="molecule type" value="Genomic_DNA"/>
</dbReference>
<dbReference type="PANTHER" id="PTHR34796:SF1">
    <property type="entry name" value="EXPRESSED PROTEIN"/>
    <property type="match status" value="1"/>
</dbReference>
<dbReference type="Proteomes" id="UP000683559">
    <property type="component" value="Chromosome"/>
</dbReference>
<dbReference type="PANTHER" id="PTHR34796">
    <property type="entry name" value="EXPRESSED PROTEIN"/>
    <property type="match status" value="1"/>
</dbReference>
<proteinExistence type="predicted"/>
<sequence length="131" mass="14555">MPERGRCDDAPPPELQKAISEFNGGEWFECHETLEELWVGEKGALRDFYQGVLQVAVALYHWRNGNFKGAEGLLGRAADLLRRVPRSCLGVDVARLVAEADVLHEALLFLGEERMGELDPALIPKLHPPAP</sequence>
<keyword evidence="2" id="KW-1185">Reference proteome</keyword>
<reference evidence="1 2" key="1">
    <citation type="submission" date="2021-06" db="EMBL/GenBank/DDBJ databases">
        <title>Gemonas diversity in paddy soil.</title>
        <authorList>
            <person name="Liu G."/>
        </authorList>
    </citation>
    <scope>NUCLEOTIDE SEQUENCE [LARGE SCALE GENOMIC DNA]</scope>
    <source>
        <strain evidence="1 2">RG2</strain>
    </source>
</reference>
<gene>
    <name evidence="1" type="ORF">KP001_21620</name>
</gene>
<accession>A0ABX8LQB7</accession>
<name>A0ABX8LQB7_9BACT</name>
<organism evidence="1 2">
    <name type="scientific">Geomonas subterranea</name>
    <dbReference type="NCBI Taxonomy" id="2847989"/>
    <lineage>
        <taxon>Bacteria</taxon>
        <taxon>Pseudomonadati</taxon>
        <taxon>Thermodesulfobacteriota</taxon>
        <taxon>Desulfuromonadia</taxon>
        <taxon>Geobacterales</taxon>
        <taxon>Geobacteraceae</taxon>
        <taxon>Geomonas</taxon>
    </lineage>
</organism>
<evidence type="ECO:0000313" key="1">
    <source>
        <dbReference type="EMBL" id="QXE93147.1"/>
    </source>
</evidence>
<evidence type="ECO:0000313" key="2">
    <source>
        <dbReference type="Proteomes" id="UP000683559"/>
    </source>
</evidence>
<dbReference type="InterPro" id="IPR005500">
    <property type="entry name" value="DUF309"/>
</dbReference>
<dbReference type="Pfam" id="PF03745">
    <property type="entry name" value="DUF309"/>
    <property type="match status" value="1"/>
</dbReference>